<dbReference type="AlphaFoldDB" id="A0A7R8HCZ8"/>
<dbReference type="EMBL" id="HG994587">
    <property type="protein sequence ID" value="CAF3016536.1"/>
    <property type="molecule type" value="Genomic_DNA"/>
</dbReference>
<dbReference type="Proteomes" id="UP000675881">
    <property type="component" value="Chromosome 8"/>
</dbReference>
<accession>A0A7R8HCZ8</accession>
<organism evidence="1 2">
    <name type="scientific">Lepeophtheirus salmonis</name>
    <name type="common">Salmon louse</name>
    <name type="synonym">Caligus salmonis</name>
    <dbReference type="NCBI Taxonomy" id="72036"/>
    <lineage>
        <taxon>Eukaryota</taxon>
        <taxon>Metazoa</taxon>
        <taxon>Ecdysozoa</taxon>
        <taxon>Arthropoda</taxon>
        <taxon>Crustacea</taxon>
        <taxon>Multicrustacea</taxon>
        <taxon>Hexanauplia</taxon>
        <taxon>Copepoda</taxon>
        <taxon>Siphonostomatoida</taxon>
        <taxon>Caligidae</taxon>
        <taxon>Lepeophtheirus</taxon>
    </lineage>
</organism>
<gene>
    <name evidence="1" type="ORF">LSAA_14330</name>
</gene>
<evidence type="ECO:0000313" key="1">
    <source>
        <dbReference type="EMBL" id="CAF3016536.1"/>
    </source>
</evidence>
<protein>
    <submittedName>
        <fullName evidence="1">(salmon louse) hypothetical protein</fullName>
    </submittedName>
</protein>
<reference evidence="1" key="1">
    <citation type="submission" date="2021-02" db="EMBL/GenBank/DDBJ databases">
        <authorList>
            <person name="Bekaert M."/>
        </authorList>
    </citation>
    <scope>NUCLEOTIDE SEQUENCE</scope>
    <source>
        <strain evidence="1">IoA-00</strain>
    </source>
</reference>
<keyword evidence="2" id="KW-1185">Reference proteome</keyword>
<evidence type="ECO:0000313" key="2">
    <source>
        <dbReference type="Proteomes" id="UP000675881"/>
    </source>
</evidence>
<sequence>MRLLSVRSVPSDAFSTSRNPSSYYFHQVPLLQKVIARLRSLTASRPSIIITFHRRGTRWFLDLISLSRDSIDVGHCSKVLRDPRSQRPSDILLGTLRAGYSQPARHYNK</sequence>
<proteinExistence type="predicted"/>
<name>A0A7R8HCZ8_LEPSM</name>